<dbReference type="SUPFAM" id="SSF88659">
    <property type="entry name" value="Sigma3 and sigma4 domains of RNA polymerase sigma factors"/>
    <property type="match status" value="1"/>
</dbReference>
<accession>A0ABU5U0H9</accession>
<feature type="domain" description="RNA polymerase sigma-70 region 4" evidence="5">
    <location>
        <begin position="314"/>
        <end position="361"/>
    </location>
</feature>
<evidence type="ECO:0000256" key="1">
    <source>
        <dbReference type="ARBA" id="ARBA00023015"/>
    </source>
</evidence>
<dbReference type="InterPro" id="IPR036388">
    <property type="entry name" value="WH-like_DNA-bd_sf"/>
</dbReference>
<dbReference type="Pfam" id="PF04545">
    <property type="entry name" value="Sigma70_r4"/>
    <property type="match status" value="1"/>
</dbReference>
<dbReference type="InterPro" id="IPR007630">
    <property type="entry name" value="RNA_pol_sigma70_r4"/>
</dbReference>
<dbReference type="PANTHER" id="PTHR30385">
    <property type="entry name" value="SIGMA FACTOR F FLAGELLAR"/>
    <property type="match status" value="1"/>
</dbReference>
<keyword evidence="3" id="KW-0238">DNA-binding</keyword>
<evidence type="ECO:0000256" key="2">
    <source>
        <dbReference type="ARBA" id="ARBA00023082"/>
    </source>
</evidence>
<proteinExistence type="predicted"/>
<evidence type="ECO:0000259" key="5">
    <source>
        <dbReference type="Pfam" id="PF04545"/>
    </source>
</evidence>
<keyword evidence="7" id="KW-1185">Reference proteome</keyword>
<dbReference type="Proteomes" id="UP001301728">
    <property type="component" value="Unassembled WGS sequence"/>
</dbReference>
<evidence type="ECO:0000256" key="4">
    <source>
        <dbReference type="ARBA" id="ARBA00023163"/>
    </source>
</evidence>
<protein>
    <submittedName>
        <fullName evidence="6">Sigma-70 family RNA polymerase sigma factor</fullName>
    </submittedName>
</protein>
<dbReference type="InterPro" id="IPR013324">
    <property type="entry name" value="RNA_pol_sigma_r3/r4-like"/>
</dbReference>
<dbReference type="EMBL" id="JAYGHT010000075">
    <property type="protein sequence ID" value="MEA5520173.1"/>
    <property type="molecule type" value="Genomic_DNA"/>
</dbReference>
<reference evidence="6 7" key="1">
    <citation type="submission" date="2023-12" db="EMBL/GenBank/DDBJ databases">
        <title>Baltic Sea Cyanobacteria.</title>
        <authorList>
            <person name="Delbaje E."/>
            <person name="Fewer D.P."/>
            <person name="Shishido T.K."/>
        </authorList>
    </citation>
    <scope>NUCLEOTIDE SEQUENCE [LARGE SCALE GENOMIC DNA]</scope>
    <source>
        <strain evidence="6 7">CCNP 1315</strain>
    </source>
</reference>
<dbReference type="PANTHER" id="PTHR30385:SF7">
    <property type="entry name" value="RNA POLYMERASE SIGMA FACTOR FLIA"/>
    <property type="match status" value="1"/>
</dbReference>
<keyword evidence="1" id="KW-0805">Transcription regulation</keyword>
<comment type="caution">
    <text evidence="6">The sequence shown here is derived from an EMBL/GenBank/DDBJ whole genome shotgun (WGS) entry which is preliminary data.</text>
</comment>
<organism evidence="6 7">
    <name type="scientific">Limnoraphis robusta CCNP1315</name>
    <dbReference type="NCBI Taxonomy" id="3110306"/>
    <lineage>
        <taxon>Bacteria</taxon>
        <taxon>Bacillati</taxon>
        <taxon>Cyanobacteriota</taxon>
        <taxon>Cyanophyceae</taxon>
        <taxon>Oscillatoriophycideae</taxon>
        <taxon>Oscillatoriales</taxon>
        <taxon>Sirenicapillariaceae</taxon>
        <taxon>Limnoraphis</taxon>
    </lineage>
</organism>
<evidence type="ECO:0000256" key="3">
    <source>
        <dbReference type="ARBA" id="ARBA00023125"/>
    </source>
</evidence>
<evidence type="ECO:0000313" key="7">
    <source>
        <dbReference type="Proteomes" id="UP001301728"/>
    </source>
</evidence>
<dbReference type="CDD" id="cd06171">
    <property type="entry name" value="Sigma70_r4"/>
    <property type="match status" value="1"/>
</dbReference>
<dbReference type="Gene3D" id="1.10.10.10">
    <property type="entry name" value="Winged helix-like DNA-binding domain superfamily/Winged helix DNA-binding domain"/>
    <property type="match status" value="1"/>
</dbReference>
<evidence type="ECO:0000313" key="6">
    <source>
        <dbReference type="EMBL" id="MEA5520173.1"/>
    </source>
</evidence>
<sequence>MDGFMRSRQGLIETFSTFIQFTEDYFNSWVTDPKLRRSMDRCLKTQPQSPGSEKFWVHYWHKQWQTASSTAQAHLLAYLQEACYWSARKTVKAGFAGMNLSLADLFQIALTQAERILNGFNPDRGSTLKDYASVAFKSIIRDILRQRRETDICSDWALLRKLSQKRLRESLQNAGISSENQLEEYILAWTCFKTLYVPAQATGSRQLTKPDPATWEAIAQLYNQHKQTQLSQNIPSGSPATLERLLTQSAKWARLYLYPAVSSLNIPKAEGETREIVEDIPDPSQPMLAELIAQEEAQDRQTQQTQLKQILTDALARLKPDVLQILQLYYAQELTQQQIAQQLEMQQYTVSRRLSKAREALLKALAQWKQNTLGGDLTSEAIAEISILLEEWLHSYSWE</sequence>
<gene>
    <name evidence="6" type="ORF">VB854_14590</name>
</gene>
<dbReference type="NCBIfam" id="TIGR02937">
    <property type="entry name" value="sigma70-ECF"/>
    <property type="match status" value="1"/>
</dbReference>
<dbReference type="InterPro" id="IPR014284">
    <property type="entry name" value="RNA_pol_sigma-70_dom"/>
</dbReference>
<name>A0ABU5U0H9_9CYAN</name>
<keyword evidence="2" id="KW-0731">Sigma factor</keyword>
<dbReference type="RefSeq" id="WP_323272282.1">
    <property type="nucleotide sequence ID" value="NZ_JAYGHT010000075.1"/>
</dbReference>
<keyword evidence="4" id="KW-0804">Transcription</keyword>